<evidence type="ECO:0000256" key="3">
    <source>
        <dbReference type="ARBA" id="ARBA00022737"/>
    </source>
</evidence>
<dbReference type="InterPro" id="IPR056155">
    <property type="entry name" value="Beta-prop_IFT140_2nd"/>
</dbReference>
<accession>A0AAD5KYC0</accession>
<dbReference type="Proteomes" id="UP000820818">
    <property type="component" value="Linkage Group LG2"/>
</dbReference>
<proteinExistence type="predicted"/>
<evidence type="ECO:0000256" key="1">
    <source>
        <dbReference type="ARBA" id="ARBA00004138"/>
    </source>
</evidence>
<keyword evidence="12" id="KW-1185">Reference proteome</keyword>
<dbReference type="InterPro" id="IPR011990">
    <property type="entry name" value="TPR-like_helical_dom_sf"/>
</dbReference>
<dbReference type="Pfam" id="PF23383">
    <property type="entry name" value="Beta-prop_IFT140_1st"/>
    <property type="match status" value="1"/>
</dbReference>
<organism evidence="11 12">
    <name type="scientific">Daphnia sinensis</name>
    <dbReference type="NCBI Taxonomy" id="1820382"/>
    <lineage>
        <taxon>Eukaryota</taxon>
        <taxon>Metazoa</taxon>
        <taxon>Ecdysozoa</taxon>
        <taxon>Arthropoda</taxon>
        <taxon>Crustacea</taxon>
        <taxon>Branchiopoda</taxon>
        <taxon>Diplostraca</taxon>
        <taxon>Cladocera</taxon>
        <taxon>Anomopoda</taxon>
        <taxon>Daphniidae</taxon>
        <taxon>Daphnia</taxon>
        <taxon>Daphnia similis group</taxon>
    </lineage>
</organism>
<evidence type="ECO:0008006" key="13">
    <source>
        <dbReference type="Google" id="ProtNLM"/>
    </source>
</evidence>
<keyword evidence="5" id="KW-0969">Cilium</keyword>
<dbReference type="InterPro" id="IPR036322">
    <property type="entry name" value="WD40_repeat_dom_sf"/>
</dbReference>
<reference evidence="11 12" key="1">
    <citation type="submission" date="2022-05" db="EMBL/GenBank/DDBJ databases">
        <title>A multi-omics perspective on studying reproductive biology in Daphnia sinensis.</title>
        <authorList>
            <person name="Jia J."/>
        </authorList>
    </citation>
    <scope>NUCLEOTIDE SEQUENCE [LARGE SCALE GENOMIC DNA]</scope>
    <source>
        <strain evidence="11 12">WSL</strain>
    </source>
</reference>
<comment type="subcellular location">
    <subcellularLocation>
        <location evidence="1">Cell projection</location>
        <location evidence="1">Cilium</location>
    </subcellularLocation>
</comment>
<dbReference type="Gene3D" id="1.25.40.470">
    <property type="match status" value="2"/>
</dbReference>
<keyword evidence="6" id="KW-0966">Cell projection</keyword>
<evidence type="ECO:0000256" key="5">
    <source>
        <dbReference type="ARBA" id="ARBA00023069"/>
    </source>
</evidence>
<dbReference type="FunFam" id="1.25.40.470:FF:000024">
    <property type="entry name" value="Reduced mechanoreceptor potential A"/>
    <property type="match status" value="1"/>
</dbReference>
<evidence type="ECO:0000313" key="12">
    <source>
        <dbReference type="Proteomes" id="UP000820818"/>
    </source>
</evidence>
<dbReference type="SUPFAM" id="SSF48452">
    <property type="entry name" value="TPR-like"/>
    <property type="match status" value="1"/>
</dbReference>
<feature type="domain" description="IFT140 second beta-propeller" evidence="8">
    <location>
        <begin position="376"/>
        <end position="583"/>
    </location>
</feature>
<gene>
    <name evidence="11" type="ORF">GHT06_010382</name>
</gene>
<dbReference type="Pfam" id="PF23385">
    <property type="entry name" value="Beta-prop_IFT140_2nd"/>
    <property type="match status" value="1"/>
</dbReference>
<keyword evidence="4" id="KW-0802">TPR repeat</keyword>
<comment type="caution">
    <text evidence="11">The sequence shown here is derived from an EMBL/GenBank/DDBJ whole genome shotgun (WGS) entry which is preliminary data.</text>
</comment>
<dbReference type="SUPFAM" id="SSF50978">
    <property type="entry name" value="WD40 repeat-like"/>
    <property type="match status" value="2"/>
</dbReference>
<dbReference type="GO" id="GO:0005930">
    <property type="term" value="C:axoneme"/>
    <property type="evidence" value="ECO:0007669"/>
    <property type="project" value="TreeGrafter"/>
</dbReference>
<dbReference type="Gene3D" id="2.130.10.10">
    <property type="entry name" value="YVTN repeat-like/Quinoprotein amine dehydrogenase"/>
    <property type="match status" value="1"/>
</dbReference>
<dbReference type="Pfam" id="PF24760">
    <property type="entry name" value="TPR_IF140_C"/>
    <property type="match status" value="1"/>
</dbReference>
<name>A0AAD5KYC0_9CRUS</name>
<dbReference type="Pfam" id="PF24762">
    <property type="entry name" value="TPR_IF140-IFT172"/>
    <property type="match status" value="1"/>
</dbReference>
<dbReference type="InterPro" id="IPR015943">
    <property type="entry name" value="WD40/YVTN_repeat-like_dom_sf"/>
</dbReference>
<feature type="domain" description="IF140/IFT172/WDR19 TPR" evidence="10">
    <location>
        <begin position="686"/>
        <end position="1172"/>
    </location>
</feature>
<dbReference type="InterPro" id="IPR056156">
    <property type="entry name" value="TPR_IF140_C"/>
</dbReference>
<protein>
    <recommendedName>
        <fullName evidence="13">Intraflagellar transport protein 140 homolog</fullName>
    </recommendedName>
</protein>
<evidence type="ECO:0000259" key="9">
    <source>
        <dbReference type="Pfam" id="PF24760"/>
    </source>
</evidence>
<feature type="domain" description="IFT140 first beta-propeller" evidence="7">
    <location>
        <begin position="159"/>
        <end position="358"/>
    </location>
</feature>
<dbReference type="InterPro" id="IPR001680">
    <property type="entry name" value="WD40_rpt"/>
</dbReference>
<dbReference type="PANTHER" id="PTHR15722:SF7">
    <property type="entry name" value="INTRAFLAGELLAR TRANSPORT PROTEIN 140 HOMOLOG"/>
    <property type="match status" value="1"/>
</dbReference>
<feature type="domain" description="IF140 C-terminal TPR" evidence="9">
    <location>
        <begin position="1180"/>
        <end position="1299"/>
    </location>
</feature>
<evidence type="ECO:0000256" key="2">
    <source>
        <dbReference type="ARBA" id="ARBA00022574"/>
    </source>
</evidence>
<dbReference type="GO" id="GO:0035721">
    <property type="term" value="P:intraciliary retrograde transport"/>
    <property type="evidence" value="ECO:0007669"/>
    <property type="project" value="TreeGrafter"/>
</dbReference>
<dbReference type="SMART" id="SM00320">
    <property type="entry name" value="WD40"/>
    <property type="match status" value="3"/>
</dbReference>
<dbReference type="EMBL" id="WJBH02000002">
    <property type="protein sequence ID" value="KAI9562926.1"/>
    <property type="molecule type" value="Genomic_DNA"/>
</dbReference>
<evidence type="ECO:0000259" key="10">
    <source>
        <dbReference type="Pfam" id="PF24762"/>
    </source>
</evidence>
<keyword evidence="3" id="KW-0677">Repeat</keyword>
<evidence type="ECO:0000313" key="11">
    <source>
        <dbReference type="EMBL" id="KAI9562926.1"/>
    </source>
</evidence>
<dbReference type="GO" id="GO:0030991">
    <property type="term" value="C:intraciliary transport particle A"/>
    <property type="evidence" value="ECO:0007669"/>
    <property type="project" value="TreeGrafter"/>
</dbReference>
<keyword evidence="2" id="KW-0853">WD repeat</keyword>
<dbReference type="InterPro" id="IPR056154">
    <property type="entry name" value="Beta-prop_IFT140_1st"/>
</dbReference>
<evidence type="ECO:0000259" key="7">
    <source>
        <dbReference type="Pfam" id="PF23383"/>
    </source>
</evidence>
<dbReference type="PANTHER" id="PTHR15722">
    <property type="entry name" value="IFT140/172-RELATED"/>
    <property type="match status" value="1"/>
</dbReference>
<evidence type="ECO:0000259" key="8">
    <source>
        <dbReference type="Pfam" id="PF23385"/>
    </source>
</evidence>
<sequence>MTIFVERLLIQLNGKALDQLVCHSKLNFTAVVAEINQLYIFDESTLLHGYPWKCSSVLLSVKWHPSLGVVVVGLNSGETYALILESKTMREIKLPTVHSYPIQFLEWASESQLLSLDSAGLLTVWNHSKDNHFQKINEHDVKDTPSQMACLRLPLPPWECFIGSSSGAIYHAIQDVATCVEVFRMDRAIQNIVSHEDSLCVLTSGGIVSVFRKNKTKDGIKSIELLNTVKISGKSRLIQLTWLSKNVLALTGGDLTIRLWNCQSNDTFLLPLPDVAELTLHSGAEHFTTLAYLPNKAAPSLLSAATNLGGIVFWRDNNSRDNINSLEDDWHFIGLVGLPGGSIEHSIWGAKFLLVHNGFSLYQIVQQQPSVAFRDEVGVVQLSSSVVSVQKHTNSVQIDLPVRIAGIDVSGNHLLVWGEEKVVIYQMGLANTNEKPFAIGNFESGCLLARLYKTACFCLEGPLIQMRNFQGSPLCSPLSFMDSEGSPFALDISGHFLCVASSSGYVKLWDVANSDPKLHINTKNVASNISGFMRFRSVKTNSDGTCISFTADADEGLSKLFLWRTTMNSVEFLNVAAEWTEEQGTLQAHFWDEEEPRIVVCQLRGNQNSCLVSLLVADDQQELLVQDVVPMAMDELIGVRLPHYAILDEATKIHMRLLASLASLNDHSDKAARDALLSFSCHLRRGRVEQAYQVVRPFTNPKIWESLARSCVQLRRPDVGLICLGKLGNAKAAAAVRSAQAKYVGQVDAISAVLAVQLGMIKEAEAMCEQSSCYDLLSRMYQASNRWEAALQLAHTKDRINLKRTYYEYARYLEGEGKTKLALEMYEKCQTHHFDVPRMLFEDTAALQSYCTSGQDPERLRWWAQFLESSGEMDAALEHYARAGDYLSLVRLHCYLGDLSRATELAEQSQDRAACFHVARQYEANDNIPEALKFFGQASAYGNAVRLCKEHELDDQLYRYAMQGEQEEMVEAARYFEAPSSTSDRQPRFDRAVMLYSKAGLLDTALDLASRTEQHEAVLELSRRLDKNSNPASLQRCADYLASHRHYGAAVDLLAMAGKYSDAVDMCLKYNVTLTEALADQLGSADNNSRLLLQLAEVAQRQGDYQLAAKKFTQAGDKYQAMKALMKSGDTDRVIFFANVSRQPDIYILAGNYLQTLDWRSHPEYVKHIVTFYTKAKSLDLLVGFYEACAQAEVDEYQNYDNAMNALTEAYKLISKTTENNQSAKSKVLAMKMAFLDQFMNIKKMSATNSQVIPQFESILNSPGMDLGILRPGNVYATIFQLYVDHQMHNEALQTLDGLKTTIPNFMTYLDSGTVSKLCVTLNLSPTLYLKQDFQAEEENPEDITEIISQRK</sequence>
<evidence type="ECO:0000256" key="4">
    <source>
        <dbReference type="ARBA" id="ARBA00022803"/>
    </source>
</evidence>
<evidence type="ECO:0000256" key="6">
    <source>
        <dbReference type="ARBA" id="ARBA00023273"/>
    </source>
</evidence>
<dbReference type="InterPro" id="IPR056168">
    <property type="entry name" value="TPR_IF140/IFT172/WDR19"/>
</dbReference>
<dbReference type="GO" id="GO:0036064">
    <property type="term" value="C:ciliary basal body"/>
    <property type="evidence" value="ECO:0007669"/>
    <property type="project" value="TreeGrafter"/>
</dbReference>